<dbReference type="Pfam" id="PF00697">
    <property type="entry name" value="PRAI"/>
    <property type="match status" value="1"/>
</dbReference>
<evidence type="ECO:0000259" key="10">
    <source>
        <dbReference type="Pfam" id="PF00697"/>
    </source>
</evidence>
<keyword evidence="7 9" id="KW-0057">Aromatic amino acid biosynthesis</keyword>
<name>A0ABV4TW60_9GAMM</name>
<dbReference type="InterPro" id="IPR001240">
    <property type="entry name" value="PRAI_dom"/>
</dbReference>
<proteinExistence type="inferred from homology"/>
<sequence length="208" mass="21645">MGRTRVKICGITRPEDGRMAAAAGADAVGLVFHPDSPRAVTPERAAEIRAALPPFVTAVGLFVDPDRQQVAQTLAACPLDLLQFHGGESPGLCGAFDRPYIKAVRVGPDTDLGEAAQRYGADRLLLDAYVPGQAGGTGRTFRWSLIPAELASRVVLAGGLDADNVGEAVRAVGPYAVDASSGVEERPGVKSAVRVAAFIQGVRDADRG</sequence>
<dbReference type="PANTHER" id="PTHR42894">
    <property type="entry name" value="N-(5'-PHOSPHORIBOSYL)ANTHRANILATE ISOMERASE"/>
    <property type="match status" value="1"/>
</dbReference>
<evidence type="ECO:0000313" key="12">
    <source>
        <dbReference type="Proteomes" id="UP001575181"/>
    </source>
</evidence>
<evidence type="ECO:0000256" key="7">
    <source>
        <dbReference type="ARBA" id="ARBA00023141"/>
    </source>
</evidence>
<dbReference type="InterPro" id="IPR013785">
    <property type="entry name" value="Aldolase_TIM"/>
</dbReference>
<comment type="similarity">
    <text evidence="9">Belongs to the TrpF family.</text>
</comment>
<gene>
    <name evidence="9" type="primary">trpF</name>
    <name evidence="11" type="ORF">ACERLL_08155</name>
</gene>
<comment type="caution">
    <text evidence="11">The sequence shown here is derived from an EMBL/GenBank/DDBJ whole genome shotgun (WGS) entry which is preliminary data.</text>
</comment>
<keyword evidence="12" id="KW-1185">Reference proteome</keyword>
<dbReference type="HAMAP" id="MF_00135">
    <property type="entry name" value="PRAI"/>
    <property type="match status" value="1"/>
</dbReference>
<dbReference type="Proteomes" id="UP001575181">
    <property type="component" value="Unassembled WGS sequence"/>
</dbReference>
<comment type="pathway">
    <text evidence="2 9">Amino-acid biosynthesis; L-tryptophan biosynthesis; L-tryptophan from chorismate: step 3/5.</text>
</comment>
<evidence type="ECO:0000256" key="4">
    <source>
        <dbReference type="ARBA" id="ARBA00022272"/>
    </source>
</evidence>
<keyword evidence="8 9" id="KW-0413">Isomerase</keyword>
<evidence type="ECO:0000256" key="3">
    <source>
        <dbReference type="ARBA" id="ARBA00012572"/>
    </source>
</evidence>
<comment type="catalytic activity">
    <reaction evidence="1 9">
        <text>N-(5-phospho-beta-D-ribosyl)anthranilate = 1-(2-carboxyphenylamino)-1-deoxy-D-ribulose 5-phosphate</text>
        <dbReference type="Rhea" id="RHEA:21540"/>
        <dbReference type="ChEBI" id="CHEBI:18277"/>
        <dbReference type="ChEBI" id="CHEBI:58613"/>
        <dbReference type="EC" id="5.3.1.24"/>
    </reaction>
</comment>
<dbReference type="Gene3D" id="3.20.20.70">
    <property type="entry name" value="Aldolase class I"/>
    <property type="match status" value="1"/>
</dbReference>
<keyword evidence="5 9" id="KW-0028">Amino-acid biosynthesis</keyword>
<dbReference type="EMBL" id="JBGUAW010000005">
    <property type="protein sequence ID" value="MFA9460796.1"/>
    <property type="molecule type" value="Genomic_DNA"/>
</dbReference>
<dbReference type="NCBIfam" id="NF002299">
    <property type="entry name" value="PRK01222.1-6"/>
    <property type="match status" value="1"/>
</dbReference>
<dbReference type="RefSeq" id="WP_373655583.1">
    <property type="nucleotide sequence ID" value="NZ_JBGUAW010000005.1"/>
</dbReference>
<dbReference type="PANTHER" id="PTHR42894:SF1">
    <property type="entry name" value="N-(5'-PHOSPHORIBOSYL)ANTHRANILATE ISOMERASE"/>
    <property type="match status" value="1"/>
</dbReference>
<dbReference type="SUPFAM" id="SSF51366">
    <property type="entry name" value="Ribulose-phoshate binding barrel"/>
    <property type="match status" value="1"/>
</dbReference>
<evidence type="ECO:0000256" key="2">
    <source>
        <dbReference type="ARBA" id="ARBA00004664"/>
    </source>
</evidence>
<accession>A0ABV4TW60</accession>
<protein>
    <recommendedName>
        <fullName evidence="4 9">N-(5'-phosphoribosyl)anthranilate isomerase</fullName>
        <shortName evidence="9">PRAI</shortName>
        <ecNumber evidence="3 9">5.3.1.24</ecNumber>
    </recommendedName>
</protein>
<reference evidence="11 12" key="1">
    <citation type="submission" date="2024-08" db="EMBL/GenBank/DDBJ databases">
        <title>Whole-genome sequencing of halo(alkali)philic microorganisms from hypersaline lakes.</title>
        <authorList>
            <person name="Sorokin D.Y."/>
            <person name="Merkel A.Y."/>
            <person name="Messina E."/>
            <person name="Yakimov M."/>
        </authorList>
    </citation>
    <scope>NUCLEOTIDE SEQUENCE [LARGE SCALE GENOMIC DNA]</scope>
    <source>
        <strain evidence="11 12">Cl-TMA</strain>
    </source>
</reference>
<dbReference type="EC" id="5.3.1.24" evidence="3 9"/>
<dbReference type="NCBIfam" id="NF002298">
    <property type="entry name" value="PRK01222.1-4"/>
    <property type="match status" value="1"/>
</dbReference>
<dbReference type="InterPro" id="IPR044643">
    <property type="entry name" value="TrpF_fam"/>
</dbReference>
<evidence type="ECO:0000256" key="1">
    <source>
        <dbReference type="ARBA" id="ARBA00001164"/>
    </source>
</evidence>
<dbReference type="CDD" id="cd00405">
    <property type="entry name" value="PRAI"/>
    <property type="match status" value="1"/>
</dbReference>
<evidence type="ECO:0000256" key="9">
    <source>
        <dbReference type="HAMAP-Rule" id="MF_00135"/>
    </source>
</evidence>
<organism evidence="11 12">
    <name type="scientific">Thiohalorhabdus methylotrophus</name>
    <dbReference type="NCBI Taxonomy" id="3242694"/>
    <lineage>
        <taxon>Bacteria</taxon>
        <taxon>Pseudomonadati</taxon>
        <taxon>Pseudomonadota</taxon>
        <taxon>Gammaproteobacteria</taxon>
        <taxon>Thiohalorhabdales</taxon>
        <taxon>Thiohalorhabdaceae</taxon>
        <taxon>Thiohalorhabdus</taxon>
    </lineage>
</organism>
<keyword evidence="6 9" id="KW-0822">Tryptophan biosynthesis</keyword>
<evidence type="ECO:0000256" key="5">
    <source>
        <dbReference type="ARBA" id="ARBA00022605"/>
    </source>
</evidence>
<feature type="domain" description="N-(5'phosphoribosyl) anthranilate isomerase (PRAI)" evidence="10">
    <location>
        <begin position="6"/>
        <end position="200"/>
    </location>
</feature>
<evidence type="ECO:0000313" key="11">
    <source>
        <dbReference type="EMBL" id="MFA9460796.1"/>
    </source>
</evidence>
<evidence type="ECO:0000256" key="6">
    <source>
        <dbReference type="ARBA" id="ARBA00022822"/>
    </source>
</evidence>
<dbReference type="InterPro" id="IPR011060">
    <property type="entry name" value="RibuloseP-bd_barrel"/>
</dbReference>
<dbReference type="GO" id="GO:0004640">
    <property type="term" value="F:phosphoribosylanthranilate isomerase activity"/>
    <property type="evidence" value="ECO:0007669"/>
    <property type="project" value="UniProtKB-EC"/>
</dbReference>
<evidence type="ECO:0000256" key="8">
    <source>
        <dbReference type="ARBA" id="ARBA00023235"/>
    </source>
</evidence>